<proteinExistence type="predicted"/>
<dbReference type="SUPFAM" id="SSF50998">
    <property type="entry name" value="Quinoprotein alcohol dehydrogenase-like"/>
    <property type="match status" value="1"/>
</dbReference>
<feature type="domain" description="Pyrrolo-quinoline quinone repeat" evidence="1">
    <location>
        <begin position="80"/>
        <end position="202"/>
    </location>
</feature>
<dbReference type="Gene3D" id="2.130.10.10">
    <property type="entry name" value="YVTN repeat-like/Quinoprotein amine dehydrogenase"/>
    <property type="match status" value="1"/>
</dbReference>
<accession>A0ABS2ABP8</accession>
<gene>
    <name evidence="2" type="ORF">JIG36_16990</name>
</gene>
<dbReference type="EMBL" id="JAENHP010000004">
    <property type="protein sequence ID" value="MBM2617252.1"/>
    <property type="molecule type" value="Genomic_DNA"/>
</dbReference>
<keyword evidence="3" id="KW-1185">Reference proteome</keyword>
<comment type="caution">
    <text evidence="2">The sequence shown here is derived from an EMBL/GenBank/DDBJ whole genome shotgun (WGS) entry which is preliminary data.</text>
</comment>
<dbReference type="Pfam" id="PF13360">
    <property type="entry name" value="PQQ_2"/>
    <property type="match status" value="1"/>
</dbReference>
<organism evidence="2 3">
    <name type="scientific">Paractinoplanes ovalisporus</name>
    <dbReference type="NCBI Taxonomy" id="2810368"/>
    <lineage>
        <taxon>Bacteria</taxon>
        <taxon>Bacillati</taxon>
        <taxon>Actinomycetota</taxon>
        <taxon>Actinomycetes</taxon>
        <taxon>Micromonosporales</taxon>
        <taxon>Micromonosporaceae</taxon>
        <taxon>Paractinoplanes</taxon>
    </lineage>
</organism>
<sequence length="323" mass="33735">MAALVLLAVAGLIGWRVLAPAEVLSPAATPYPSASVSTAQVTGRTNMAPLIVDESLRVYAAKRQVRADGPVDAKSVNTARWSLRRWPAEVSGVVASGSTVISRWSDGRLIAVDGRTGKELWTVATGPDAPGYDGHRTGASVVWAPVDLWVGGEFVLVREGQRLSAYGVSSGARGWSVEVPAACTDGFTTTSGQYVCASGAYAISTGAAVTSYGNQPLTCAVGRSMCAGSVPGDTPPGTQLLGVSRGRLVVLTAERHLQVIRGGAVVADFPLAVGSEKLDWKPGRWQVTDDWVAIERLTADGPADPEAPEHYLTVDTVIIASLR</sequence>
<dbReference type="Proteomes" id="UP000632138">
    <property type="component" value="Unassembled WGS sequence"/>
</dbReference>
<evidence type="ECO:0000259" key="1">
    <source>
        <dbReference type="Pfam" id="PF13360"/>
    </source>
</evidence>
<dbReference type="InterPro" id="IPR015943">
    <property type="entry name" value="WD40/YVTN_repeat-like_dom_sf"/>
</dbReference>
<protein>
    <submittedName>
        <fullName evidence="2">PQQ-binding-like beta-propeller repeat protein</fullName>
    </submittedName>
</protein>
<dbReference type="InterPro" id="IPR002372">
    <property type="entry name" value="PQQ_rpt_dom"/>
</dbReference>
<reference evidence="2 3" key="1">
    <citation type="submission" date="2021-01" db="EMBL/GenBank/DDBJ databases">
        <title>Actinoplanes sp. nov. LDG1-06 isolated from lichen.</title>
        <authorList>
            <person name="Saeng-In P."/>
            <person name="Phongsopitanun W."/>
            <person name="Kanchanasin P."/>
            <person name="Yuki M."/>
            <person name="Kudo T."/>
            <person name="Ohkuma M."/>
            <person name="Tanasupawat S."/>
        </authorList>
    </citation>
    <scope>NUCLEOTIDE SEQUENCE [LARGE SCALE GENOMIC DNA]</scope>
    <source>
        <strain evidence="2 3">LDG1-06</strain>
    </source>
</reference>
<dbReference type="InterPro" id="IPR011047">
    <property type="entry name" value="Quinoprotein_ADH-like_sf"/>
</dbReference>
<name>A0ABS2ABP8_9ACTN</name>
<evidence type="ECO:0000313" key="3">
    <source>
        <dbReference type="Proteomes" id="UP000632138"/>
    </source>
</evidence>
<evidence type="ECO:0000313" key="2">
    <source>
        <dbReference type="EMBL" id="MBM2617252.1"/>
    </source>
</evidence>